<comment type="caution">
    <text evidence="2">The sequence shown here is derived from an EMBL/GenBank/DDBJ whole genome shotgun (WGS) entry which is preliminary data.</text>
</comment>
<dbReference type="InterPro" id="IPR001509">
    <property type="entry name" value="Epimerase_deHydtase"/>
</dbReference>
<proteinExistence type="predicted"/>
<dbReference type="PANTHER" id="PTHR48079:SF6">
    <property type="entry name" value="NAD(P)-BINDING DOMAIN-CONTAINING PROTEIN-RELATED"/>
    <property type="match status" value="1"/>
</dbReference>
<dbReference type="PANTHER" id="PTHR48079">
    <property type="entry name" value="PROTEIN YEEZ"/>
    <property type="match status" value="1"/>
</dbReference>
<organism evidence="2 3">
    <name type="scientific">Streptomyces kurssanovii</name>
    <dbReference type="NCBI Taxonomy" id="67312"/>
    <lineage>
        <taxon>Bacteria</taxon>
        <taxon>Bacillati</taxon>
        <taxon>Actinomycetota</taxon>
        <taxon>Actinomycetes</taxon>
        <taxon>Kitasatosporales</taxon>
        <taxon>Streptomycetaceae</taxon>
        <taxon>Streptomyces</taxon>
    </lineage>
</organism>
<dbReference type="InterPro" id="IPR051783">
    <property type="entry name" value="NAD(P)-dependent_oxidoreduct"/>
</dbReference>
<dbReference type="Gene3D" id="3.40.50.720">
    <property type="entry name" value="NAD(P)-binding Rossmann-like Domain"/>
    <property type="match status" value="1"/>
</dbReference>
<name>A0ABV3I2F9_9ACTN</name>
<dbReference type="Proteomes" id="UP001552521">
    <property type="component" value="Unassembled WGS sequence"/>
</dbReference>
<protein>
    <submittedName>
        <fullName evidence="2">NAD-dependent epimerase/dehydratase family protein</fullName>
    </submittedName>
</protein>
<evidence type="ECO:0000259" key="1">
    <source>
        <dbReference type="Pfam" id="PF01370"/>
    </source>
</evidence>
<dbReference type="Pfam" id="PF01370">
    <property type="entry name" value="Epimerase"/>
    <property type="match status" value="1"/>
</dbReference>
<dbReference type="EMBL" id="JBFAQK010000053">
    <property type="protein sequence ID" value="MEV4684483.1"/>
    <property type="molecule type" value="Genomic_DNA"/>
</dbReference>
<keyword evidence="3" id="KW-1185">Reference proteome</keyword>
<dbReference type="RefSeq" id="WP_364599445.1">
    <property type="nucleotide sequence ID" value="NZ_JBFAQK010000053.1"/>
</dbReference>
<sequence length="349" mass="37325">MSRGIAFVLGASGQMGRAAVAALVEDGWEVRAASRGGVVDEAWPDTVRAVRVDREDDAALAEAVGEGCDVLVDMVAFGRGHARQLRSMSDRIGSAVVISSGAVYQDDRGRSFDTQGRPDGFPRHPVPIPEAQTTVTAGESTYGTRKVALERELLAAGDELPVTLLRAGAVHGPHCRTPRELYFVKRALDGRQVRVLAYGGLSRFHPVHVSNVAELVRLSARRPASRVLNAGDPEAPTVAEIGDAIDAVLGRRTETVLVDGPPPSPSVGETPWSGAHPVVYDMSAAEDELGYRAVTGYARSLPATVEWLAARLHGKEWTEAFPKMAANYGKDALFDYAAEDAWLAEHRAG</sequence>
<dbReference type="SUPFAM" id="SSF51735">
    <property type="entry name" value="NAD(P)-binding Rossmann-fold domains"/>
    <property type="match status" value="1"/>
</dbReference>
<evidence type="ECO:0000313" key="2">
    <source>
        <dbReference type="EMBL" id="MEV4684483.1"/>
    </source>
</evidence>
<evidence type="ECO:0000313" key="3">
    <source>
        <dbReference type="Proteomes" id="UP001552521"/>
    </source>
</evidence>
<accession>A0ABV3I2F9</accession>
<feature type="domain" description="NAD-dependent epimerase/dehydratase" evidence="1">
    <location>
        <begin position="7"/>
        <end position="230"/>
    </location>
</feature>
<dbReference type="InterPro" id="IPR036291">
    <property type="entry name" value="NAD(P)-bd_dom_sf"/>
</dbReference>
<reference evidence="2 3" key="1">
    <citation type="submission" date="2024-06" db="EMBL/GenBank/DDBJ databases">
        <title>The Natural Products Discovery Center: Release of the First 8490 Sequenced Strains for Exploring Actinobacteria Biosynthetic Diversity.</title>
        <authorList>
            <person name="Kalkreuter E."/>
            <person name="Kautsar S.A."/>
            <person name="Yang D."/>
            <person name="Bader C.D."/>
            <person name="Teijaro C.N."/>
            <person name="Fluegel L."/>
            <person name="Davis C.M."/>
            <person name="Simpson J.R."/>
            <person name="Lauterbach L."/>
            <person name="Steele A.D."/>
            <person name="Gui C."/>
            <person name="Meng S."/>
            <person name="Li G."/>
            <person name="Viehrig K."/>
            <person name="Ye F."/>
            <person name="Su P."/>
            <person name="Kiefer A.F."/>
            <person name="Nichols A."/>
            <person name="Cepeda A.J."/>
            <person name="Yan W."/>
            <person name="Fan B."/>
            <person name="Jiang Y."/>
            <person name="Adhikari A."/>
            <person name="Zheng C.-J."/>
            <person name="Schuster L."/>
            <person name="Cowan T.M."/>
            <person name="Smanski M.J."/>
            <person name="Chevrette M.G."/>
            <person name="De Carvalho L.P.S."/>
            <person name="Shen B."/>
        </authorList>
    </citation>
    <scope>NUCLEOTIDE SEQUENCE [LARGE SCALE GENOMIC DNA]</scope>
    <source>
        <strain evidence="2 3">NPDC049344</strain>
    </source>
</reference>
<gene>
    <name evidence="2" type="ORF">AB0K36_27350</name>
</gene>